<gene>
    <name evidence="2" type="ordered locus">HPL003_02395</name>
</gene>
<evidence type="ECO:0000313" key="3">
    <source>
        <dbReference type="Proteomes" id="UP000005876"/>
    </source>
</evidence>
<protein>
    <submittedName>
        <fullName evidence="2">Enoyl-CoA hydratase/isomerase</fullName>
    </submittedName>
</protein>
<dbReference type="Gene3D" id="3.90.226.10">
    <property type="entry name" value="2-enoyl-CoA Hydratase, Chain A, domain 1"/>
    <property type="match status" value="1"/>
</dbReference>
<dbReference type="InterPro" id="IPR001753">
    <property type="entry name" value="Enoyl-CoA_hydra/iso"/>
</dbReference>
<proteinExistence type="inferred from homology"/>
<reference key="2">
    <citation type="submission" date="2011-11" db="EMBL/GenBank/DDBJ databases">
        <authorList>
            <person name="Shin S.H."/>
            <person name="Kim S."/>
            <person name="Kim J.Y."/>
        </authorList>
    </citation>
    <scope>NUCLEOTIDE SEQUENCE</scope>
    <source>
        <strain>HPL-003</strain>
    </source>
</reference>
<organism evidence="2 3">
    <name type="scientific">Paenibacillus terrae (strain HPL-003)</name>
    <dbReference type="NCBI Taxonomy" id="985665"/>
    <lineage>
        <taxon>Bacteria</taxon>
        <taxon>Bacillati</taxon>
        <taxon>Bacillota</taxon>
        <taxon>Bacilli</taxon>
        <taxon>Bacillales</taxon>
        <taxon>Paenibacillaceae</taxon>
        <taxon>Paenibacillus</taxon>
    </lineage>
</organism>
<dbReference type="AlphaFoldDB" id="G7VZL8"/>
<name>G7VZL8_PAETH</name>
<dbReference type="PANTHER" id="PTHR43802:SF1">
    <property type="entry name" value="IP11341P-RELATED"/>
    <property type="match status" value="1"/>
</dbReference>
<accession>G7VZL8</accession>
<reference evidence="3" key="1">
    <citation type="submission" date="2011-11" db="EMBL/GenBank/DDBJ databases">
        <title>Complete sequence of Paenibacillus terrae HPL-003.</title>
        <authorList>
            <person name="Shin S.H."/>
            <person name="Kim S."/>
            <person name="Kim J.Y."/>
        </authorList>
    </citation>
    <scope>NUCLEOTIDE SEQUENCE [LARGE SCALE GENOMIC DNA]</scope>
    <source>
        <strain evidence="3">HPL-003</strain>
    </source>
</reference>
<dbReference type="SUPFAM" id="SSF52096">
    <property type="entry name" value="ClpP/crotonase"/>
    <property type="match status" value="1"/>
</dbReference>
<dbReference type="Pfam" id="PF00378">
    <property type="entry name" value="ECH_1"/>
    <property type="match status" value="1"/>
</dbReference>
<sequence>MFNRKMTGPTRFEEYSEKYKDLFLMTRRGGILEVRMHTNGGPLQFDWPVQTAYGHVWSDIGRDPENEVMILTGTGELWQIGNPEVWATKFMDWPNRRKLEMYHESLRMIENMIHCLDIPTIGAINGTGSHWQLGTLCDITICAEDTAFFDAHYLGGIPPGDGIVLALQKILGSKKAAYYAYTGMNITAQDALELGLVSEVLPREQLLPRAWELAESIIQAPRSVRHLTHSIVSHLWKQALAEDQGLQLTHQLYDMAIDEEGIHERLMKIKERFQRSGQ</sequence>
<dbReference type="OrthoDB" id="9807606at2"/>
<dbReference type="STRING" id="985665.HPL003_02395"/>
<dbReference type="CDD" id="cd06558">
    <property type="entry name" value="crotonase-like"/>
    <property type="match status" value="1"/>
</dbReference>
<reference evidence="2 3" key="3">
    <citation type="journal article" date="2012" name="J. Bacteriol.">
        <title>Genome Sequence of Paenibacillus terrae HPL-003, a Xylanase-Producing Bacterium Isolated from Soil Found in Forest Residue.</title>
        <authorList>
            <person name="Shin S.H."/>
            <person name="Kim S."/>
            <person name="Kim J.Y."/>
            <person name="Song H.Y."/>
            <person name="Cho S.J."/>
            <person name="Kim D.R."/>
            <person name="Lee K.I."/>
            <person name="Lim H.K."/>
            <person name="Park N.J."/>
            <person name="Hwang I.T."/>
            <person name="Yang K.S."/>
        </authorList>
    </citation>
    <scope>NUCLEOTIDE SEQUENCE [LARGE SCALE GENOMIC DNA]</scope>
    <source>
        <strain evidence="2 3">HPL-003</strain>
    </source>
</reference>
<dbReference type="InterPro" id="IPR029045">
    <property type="entry name" value="ClpP/crotonase-like_dom_sf"/>
</dbReference>
<comment type="similarity">
    <text evidence="1">Belongs to the enoyl-CoA hydratase/isomerase family.</text>
</comment>
<dbReference type="KEGG" id="pta:HPL003_02395"/>
<evidence type="ECO:0000256" key="1">
    <source>
        <dbReference type="ARBA" id="ARBA00005254"/>
    </source>
</evidence>
<keyword evidence="2" id="KW-0413">Isomerase</keyword>
<dbReference type="HOGENOM" id="CLU_009834_7_2_9"/>
<dbReference type="Proteomes" id="UP000005876">
    <property type="component" value="Chromosome"/>
</dbReference>
<evidence type="ECO:0000313" key="2">
    <source>
        <dbReference type="EMBL" id="AET57260.1"/>
    </source>
</evidence>
<dbReference type="EMBL" id="CP003107">
    <property type="protein sequence ID" value="AET57260.1"/>
    <property type="molecule type" value="Genomic_DNA"/>
</dbReference>
<dbReference type="eggNOG" id="COG1024">
    <property type="taxonomic scope" value="Bacteria"/>
</dbReference>
<dbReference type="PANTHER" id="PTHR43802">
    <property type="entry name" value="ENOYL-COA HYDRATASE"/>
    <property type="match status" value="1"/>
</dbReference>
<dbReference type="GO" id="GO:0016853">
    <property type="term" value="F:isomerase activity"/>
    <property type="evidence" value="ECO:0007669"/>
    <property type="project" value="UniProtKB-KW"/>
</dbReference>